<proteinExistence type="predicted"/>
<dbReference type="STRING" id="1236989.JCM15548_11629"/>
<evidence type="ECO:0000313" key="1">
    <source>
        <dbReference type="EMBL" id="GAO29442.1"/>
    </source>
</evidence>
<dbReference type="AlphaFoldDB" id="A0A0E9LV43"/>
<keyword evidence="2" id="KW-1185">Reference proteome</keyword>
<comment type="caution">
    <text evidence="1">The sequence shown here is derived from an EMBL/GenBank/DDBJ whole genome shotgun (WGS) entry which is preliminary data.</text>
</comment>
<organism evidence="1 2">
    <name type="scientific">Geofilum rubicundum JCM 15548</name>
    <dbReference type="NCBI Taxonomy" id="1236989"/>
    <lineage>
        <taxon>Bacteria</taxon>
        <taxon>Pseudomonadati</taxon>
        <taxon>Bacteroidota</taxon>
        <taxon>Bacteroidia</taxon>
        <taxon>Marinilabiliales</taxon>
        <taxon>Marinilabiliaceae</taxon>
        <taxon>Geofilum</taxon>
    </lineage>
</organism>
<accession>A0A0E9LV43</accession>
<reference evidence="1 2" key="1">
    <citation type="journal article" date="2015" name="Microbes Environ.">
        <title>Distribution and evolution of nitrogen fixation genes in the phylum bacteroidetes.</title>
        <authorList>
            <person name="Inoue J."/>
            <person name="Oshima K."/>
            <person name="Suda W."/>
            <person name="Sakamoto M."/>
            <person name="Iino T."/>
            <person name="Noda S."/>
            <person name="Hongoh Y."/>
            <person name="Hattori M."/>
            <person name="Ohkuma M."/>
        </authorList>
    </citation>
    <scope>NUCLEOTIDE SEQUENCE [LARGE SCALE GENOMIC DNA]</scope>
    <source>
        <strain evidence="1">JCM 15548</strain>
    </source>
</reference>
<dbReference type="PROSITE" id="PS51257">
    <property type="entry name" value="PROKAR_LIPOPROTEIN"/>
    <property type="match status" value="1"/>
</dbReference>
<dbReference type="InterPro" id="IPR036378">
    <property type="entry name" value="FAS1_dom_sf"/>
</dbReference>
<protein>
    <recommendedName>
        <fullName evidence="3">FAS1 domain-containing protein</fullName>
    </recommendedName>
</protein>
<sequence>MKWMGAWLLIAIVFIPVLQSCEEPDLQERTNFQELIGEYLENNKEDYSMLVDLLYRAESMSFLKAYGGYTLLAPDNDALSAICRK</sequence>
<gene>
    <name evidence="1" type="ORF">JCM15548_11629</name>
</gene>
<evidence type="ECO:0008006" key="3">
    <source>
        <dbReference type="Google" id="ProtNLM"/>
    </source>
</evidence>
<name>A0A0E9LV43_9BACT</name>
<dbReference type="Proteomes" id="UP000032900">
    <property type="component" value="Unassembled WGS sequence"/>
</dbReference>
<dbReference type="EMBL" id="BAZW01000009">
    <property type="protein sequence ID" value="GAO29442.1"/>
    <property type="molecule type" value="Genomic_DNA"/>
</dbReference>
<dbReference type="Gene3D" id="2.30.180.10">
    <property type="entry name" value="FAS1 domain"/>
    <property type="match status" value="1"/>
</dbReference>
<dbReference type="SUPFAM" id="SSF82153">
    <property type="entry name" value="FAS1 domain"/>
    <property type="match status" value="1"/>
</dbReference>
<evidence type="ECO:0000313" key="2">
    <source>
        <dbReference type="Proteomes" id="UP000032900"/>
    </source>
</evidence>